<dbReference type="SUPFAM" id="SSF48264">
    <property type="entry name" value="Cytochrome P450"/>
    <property type="match status" value="1"/>
</dbReference>
<dbReference type="InterPro" id="IPR002401">
    <property type="entry name" value="Cyt_P450_E_grp-I"/>
</dbReference>
<dbReference type="Proteomes" id="UP000258309">
    <property type="component" value="Unassembled WGS sequence"/>
</dbReference>
<dbReference type="GO" id="GO:0020037">
    <property type="term" value="F:heme binding"/>
    <property type="evidence" value="ECO:0007669"/>
    <property type="project" value="InterPro"/>
</dbReference>
<keyword evidence="8" id="KW-1185">Reference proteome</keyword>
<evidence type="ECO:0000256" key="5">
    <source>
        <dbReference type="RuleBase" id="RU000461"/>
    </source>
</evidence>
<keyword evidence="4 5" id="KW-0349">Heme</keyword>
<dbReference type="EMBL" id="NCSJ02000175">
    <property type="protein sequence ID" value="RFU28115.1"/>
    <property type="molecule type" value="Genomic_DNA"/>
</dbReference>
<evidence type="ECO:0000256" key="3">
    <source>
        <dbReference type="ARBA" id="ARBA00023004"/>
    </source>
</evidence>
<dbReference type="InterPro" id="IPR017972">
    <property type="entry name" value="Cyt_P450_CS"/>
</dbReference>
<dbReference type="PRINTS" id="PR00463">
    <property type="entry name" value="EP450I"/>
</dbReference>
<comment type="cofactor">
    <cofactor evidence="1 4">
        <name>heme</name>
        <dbReference type="ChEBI" id="CHEBI:30413"/>
    </cofactor>
</comment>
<dbReference type="InterPro" id="IPR001128">
    <property type="entry name" value="Cyt_P450"/>
</dbReference>
<feature type="non-terminal residue" evidence="7">
    <location>
        <position position="1"/>
    </location>
</feature>
<dbReference type="InterPro" id="IPR036396">
    <property type="entry name" value="Cyt_P450_sf"/>
</dbReference>
<evidence type="ECO:0000313" key="7">
    <source>
        <dbReference type="EMBL" id="RFU28115.1"/>
    </source>
</evidence>
<evidence type="ECO:0008006" key="9">
    <source>
        <dbReference type="Google" id="ProtNLM"/>
    </source>
</evidence>
<proteinExistence type="inferred from homology"/>
<protein>
    <recommendedName>
        <fullName evidence="9">Cytochrome P450</fullName>
    </recommendedName>
</protein>
<keyword evidence="6" id="KW-1133">Transmembrane helix</keyword>
<dbReference type="InterPro" id="IPR050121">
    <property type="entry name" value="Cytochrome_P450_monoxygenase"/>
</dbReference>
<dbReference type="GO" id="GO:0004497">
    <property type="term" value="F:monooxygenase activity"/>
    <property type="evidence" value="ECO:0007669"/>
    <property type="project" value="UniProtKB-KW"/>
</dbReference>
<comment type="similarity">
    <text evidence="5">Belongs to the cytochrome P450 family.</text>
</comment>
<dbReference type="CDD" id="cd11060">
    <property type="entry name" value="CYP57A1-like"/>
    <property type="match status" value="1"/>
</dbReference>
<keyword evidence="6" id="KW-0472">Membrane</keyword>
<dbReference type="PANTHER" id="PTHR24305">
    <property type="entry name" value="CYTOCHROME P450"/>
    <property type="match status" value="1"/>
</dbReference>
<reference evidence="7 8" key="1">
    <citation type="submission" date="2018-05" db="EMBL/GenBank/DDBJ databases">
        <title>Draft genome sequence of Scytalidium lignicola DSM 105466, a ubiquitous saprotrophic fungus.</title>
        <authorList>
            <person name="Buettner E."/>
            <person name="Gebauer A.M."/>
            <person name="Hofrichter M."/>
            <person name="Liers C."/>
            <person name="Kellner H."/>
        </authorList>
    </citation>
    <scope>NUCLEOTIDE SEQUENCE [LARGE SCALE GENOMIC DNA]</scope>
    <source>
        <strain evidence="7 8">DSM 105466</strain>
    </source>
</reference>
<dbReference type="STRING" id="5539.A0A3E2H410"/>
<keyword evidence="6" id="KW-0812">Transmembrane</keyword>
<name>A0A3E2H410_SCYLI</name>
<evidence type="ECO:0000256" key="1">
    <source>
        <dbReference type="ARBA" id="ARBA00001971"/>
    </source>
</evidence>
<keyword evidence="5" id="KW-0560">Oxidoreductase</keyword>
<evidence type="ECO:0000256" key="4">
    <source>
        <dbReference type="PIRSR" id="PIRSR602401-1"/>
    </source>
</evidence>
<gene>
    <name evidence="7" type="ORF">B7463_g8227</name>
</gene>
<evidence type="ECO:0000256" key="6">
    <source>
        <dbReference type="SAM" id="Phobius"/>
    </source>
</evidence>
<dbReference type="Gene3D" id="1.10.630.10">
    <property type="entry name" value="Cytochrome P450"/>
    <property type="match status" value="1"/>
</dbReference>
<keyword evidence="2 4" id="KW-0479">Metal-binding</keyword>
<dbReference type="OrthoDB" id="1470350at2759"/>
<evidence type="ECO:0000313" key="8">
    <source>
        <dbReference type="Proteomes" id="UP000258309"/>
    </source>
</evidence>
<evidence type="ECO:0000256" key="2">
    <source>
        <dbReference type="ARBA" id="ARBA00022723"/>
    </source>
</evidence>
<dbReference type="PANTHER" id="PTHR24305:SF103">
    <property type="entry name" value="P450, PUTATIVE (EUROFUNG)-RELATED"/>
    <property type="match status" value="1"/>
</dbReference>
<accession>A0A3E2H410</accession>
<keyword evidence="3 4" id="KW-0408">Iron</keyword>
<dbReference type="Pfam" id="PF00067">
    <property type="entry name" value="p450"/>
    <property type="match status" value="1"/>
</dbReference>
<organism evidence="7 8">
    <name type="scientific">Scytalidium lignicola</name>
    <name type="common">Hyphomycete</name>
    <dbReference type="NCBI Taxonomy" id="5539"/>
    <lineage>
        <taxon>Eukaryota</taxon>
        <taxon>Fungi</taxon>
        <taxon>Dikarya</taxon>
        <taxon>Ascomycota</taxon>
        <taxon>Pezizomycotina</taxon>
        <taxon>Leotiomycetes</taxon>
        <taxon>Leotiomycetes incertae sedis</taxon>
        <taxon>Scytalidium</taxon>
    </lineage>
</organism>
<feature type="non-terminal residue" evidence="7">
    <location>
        <position position="525"/>
    </location>
</feature>
<feature type="binding site" description="axial binding residue" evidence="4">
    <location>
        <position position="466"/>
    </location>
    <ligand>
        <name>heme</name>
        <dbReference type="ChEBI" id="CHEBI:30413"/>
    </ligand>
    <ligandPart>
        <name>Fe</name>
        <dbReference type="ChEBI" id="CHEBI:18248"/>
    </ligandPart>
</feature>
<comment type="caution">
    <text evidence="7">The sequence shown here is derived from an EMBL/GenBank/DDBJ whole genome shotgun (WGS) entry which is preliminary data.</text>
</comment>
<keyword evidence="5" id="KW-0503">Monooxygenase</keyword>
<dbReference type="GO" id="GO:0005506">
    <property type="term" value="F:iron ion binding"/>
    <property type="evidence" value="ECO:0007669"/>
    <property type="project" value="InterPro"/>
</dbReference>
<dbReference type="OMA" id="INNQMEF"/>
<dbReference type="PRINTS" id="PR00385">
    <property type="entry name" value="P450"/>
</dbReference>
<dbReference type="PROSITE" id="PS00086">
    <property type="entry name" value="CYTOCHROME_P450"/>
    <property type="match status" value="1"/>
</dbReference>
<dbReference type="GO" id="GO:0016705">
    <property type="term" value="F:oxidoreductase activity, acting on paired donors, with incorporation or reduction of molecular oxygen"/>
    <property type="evidence" value="ECO:0007669"/>
    <property type="project" value="InterPro"/>
</dbReference>
<sequence length="525" mass="58694">MFARQVGSGEGLAIISTIVAFIASNILISAVGGFSFIITAYVIYQQFISPLSKFPGPFWASLSPLWKLIVFRRGDFHLTILRLHEKYGRTVRIAPNEVIIAEGSAIRQIYGTVEGRDFFKTDYYDAFTAFRPTIFGQRDPGLHAKRKRIVSHGYSMNALQAMEKYVQDRLAVFMDKMSGFASNGQIVNLSKWSHFFAFDVIGELAFSEGFGMLDSGIEDEHISLINNQMEFGSTIGMIPSLIPMTKLTWLPIPWLKRIQAGRERLKELTRSRVERRKEKLSDRKDLLGRLIEAKDPVTGEMLDPIDLRTEAFSSIVAGSDSTSSALGYTFYHILSHPSVQKTVVEEIRAAFPDKVVGSEDSMPKYSELGKLPYLQACIKESLRLTPPATIHLPRSVPAGGKMIAGVYYPAKTTVGISALPIHHNPELFGPDALQFNPDRWIHGSKGLSVEEMNRYWIPFGVGSRQCIGKNVALLELVKLIGTIFLFFDIDMIKNSETTEIPESASYFFARMSAPVMIRLKARSAA</sequence>
<feature type="transmembrane region" description="Helical" evidence="6">
    <location>
        <begin position="12"/>
        <end position="44"/>
    </location>
</feature>
<dbReference type="AlphaFoldDB" id="A0A3E2H410"/>